<sequence length="529" mass="56999">MSGRSGLQRFVAVIQTPAMRFRLTGNFAKTLIDLLTWSKSIPPPASPTHQILNTLFTILVYIPSTLPTFSAAGGYEVIAGLLKLVSERQVKVKAIEFFVYLGSLTTDEAGSGEKAGRVERSEKEEKVDVFGTPKPISVIPATPKSSRQASQASSMLTASDHGFGRTPSGQSSSSTATNQADADLLRTPLTSENEPDVEVWLEDGDQRSSKSRGPEQNASSSKDKPEGFRFPMSQSSGALSSYGFYTPQQRAEKRHPSHGSTSGSSQEGSAISERPGLPALNLRRSSLSSRPNTSHQRVPSLRSLARVEEELSLTPKKLVDMSPARLKADFRDSEVRDDMRSTIRLRVPPRPSSNLRSPRTPANDRRPRSKDSSAETSSANSSPTKDTSRDSSRAVLPGIGVSRSTDPRLLIPSAKANIGLGLPGERGDTSTPEWTKSRTGSAEYPPELARDPRIRNGNSPKKEESQQPSRTSSNGSSSSLISAASGSRGLRKSHTSTQLSDVTATHRNAPPNAPNTIRLCRSSVPDAQQ</sequence>
<name>A0ACC2XV71_9TREE</name>
<evidence type="ECO:0000313" key="1">
    <source>
        <dbReference type="EMBL" id="KAJ9127245.1"/>
    </source>
</evidence>
<gene>
    <name evidence="1" type="ORF">QFC24_001483</name>
</gene>
<organism evidence="1 2">
    <name type="scientific">Naganishia onofrii</name>
    <dbReference type="NCBI Taxonomy" id="1851511"/>
    <lineage>
        <taxon>Eukaryota</taxon>
        <taxon>Fungi</taxon>
        <taxon>Dikarya</taxon>
        <taxon>Basidiomycota</taxon>
        <taxon>Agaricomycotina</taxon>
        <taxon>Tremellomycetes</taxon>
        <taxon>Filobasidiales</taxon>
        <taxon>Filobasidiaceae</taxon>
        <taxon>Naganishia</taxon>
    </lineage>
</organism>
<dbReference type="EMBL" id="JASBWV010000003">
    <property type="protein sequence ID" value="KAJ9127245.1"/>
    <property type="molecule type" value="Genomic_DNA"/>
</dbReference>
<evidence type="ECO:0000313" key="2">
    <source>
        <dbReference type="Proteomes" id="UP001234202"/>
    </source>
</evidence>
<reference evidence="1" key="1">
    <citation type="submission" date="2023-04" db="EMBL/GenBank/DDBJ databases">
        <title>Draft Genome sequencing of Naganishia species isolated from polar environments using Oxford Nanopore Technology.</title>
        <authorList>
            <person name="Leo P."/>
            <person name="Venkateswaran K."/>
        </authorList>
    </citation>
    <scope>NUCLEOTIDE SEQUENCE</scope>
    <source>
        <strain evidence="1">DBVPG 5303</strain>
    </source>
</reference>
<dbReference type="Proteomes" id="UP001234202">
    <property type="component" value="Unassembled WGS sequence"/>
</dbReference>
<comment type="caution">
    <text evidence="1">The sequence shown here is derived from an EMBL/GenBank/DDBJ whole genome shotgun (WGS) entry which is preliminary data.</text>
</comment>
<keyword evidence="2" id="KW-1185">Reference proteome</keyword>
<proteinExistence type="predicted"/>
<accession>A0ACC2XV71</accession>
<protein>
    <submittedName>
        <fullName evidence="1">Uncharacterized protein</fullName>
    </submittedName>
</protein>